<dbReference type="PANTHER" id="PTHR30441:SF4">
    <property type="entry name" value="PROTEIN ASMA"/>
    <property type="match status" value="1"/>
</dbReference>
<comment type="caution">
    <text evidence="4">The sequence shown here is derived from an EMBL/GenBank/DDBJ whole genome shotgun (WGS) entry which is preliminary data.</text>
</comment>
<dbReference type="Proteomes" id="UP001168380">
    <property type="component" value="Unassembled WGS sequence"/>
</dbReference>
<gene>
    <name evidence="4" type="ORF">QWI16_02235</name>
</gene>
<dbReference type="Pfam" id="PF05170">
    <property type="entry name" value="AsmA"/>
    <property type="match status" value="2"/>
</dbReference>
<proteinExistence type="predicted"/>
<keyword evidence="5" id="KW-1185">Reference proteome</keyword>
<dbReference type="InterPro" id="IPR052894">
    <property type="entry name" value="AsmA-related"/>
</dbReference>
<feature type="compositionally biased region" description="Low complexity" evidence="1">
    <location>
        <begin position="141"/>
        <end position="152"/>
    </location>
</feature>
<feature type="compositionally biased region" description="Low complexity" evidence="1">
    <location>
        <begin position="391"/>
        <end position="410"/>
    </location>
</feature>
<feature type="region of interest" description="Disordered" evidence="1">
    <location>
        <begin position="702"/>
        <end position="722"/>
    </location>
</feature>
<name>A0ABT8TA29_9GAMM</name>
<feature type="domain" description="AsmA" evidence="3">
    <location>
        <begin position="250"/>
        <end position="567"/>
    </location>
</feature>
<feature type="region of interest" description="Disordered" evidence="1">
    <location>
        <begin position="384"/>
        <end position="415"/>
    </location>
</feature>
<keyword evidence="2" id="KW-0472">Membrane</keyword>
<keyword evidence="2" id="KW-0812">Transmembrane</keyword>
<sequence>MKLVLKVLLGLVLLVVLAVAVVFLWLDPNVFKPRIEALASEQGVHLEIRGDLSWQFWPSVGIEINDIALASAQTPNEPLASLASASLLVATRPLFDGELVVEHLLVEGARVDLVSDAQGRGNWENLTRANAEASPEDLARAKAAGADRATALPSGEEASSSDEPKPEGESGQALKLAVERISIADTEVSFKDEAKGSHTKARLASLVLNGFNLEDRPFDLSLDASAEVNDPAAFAKPLVAEVHLEAQMQVDAAINRFVLAGGQLALTLGDGASQARVATEFALTVEGLQEQLRYTGQLAVEPVNLKALLASLGQAVPETAREDALTRLSFSTDVVGSKNALTLAPLEMTLDDTTFSGELAVTDISKQALLVTLAGNSINVDHYLPPPAPDAEAGSSSSAPKGKAPAAETPPEAPIPLEPIRALNAQVSLDLAKAIVNKLTFENLRLRLSAKDGLVQLSEASLDTYQGHLQADATFDARGNKAKAAFNADMAGVRLQPLLADLEMNEKVQLTGALNLDATGTTSGVLASELFEKLVAEARFSGAEVTFAPINVEKYFCKMVSLVRDEAQSEDGKTSEEREWPEFTPLRALEGRVNIRDQKVTVDNFSAGVEQLLLATQGNLDLAGQTYDFRLPLTLLEKATSEQGCTVKSNYWLNRSLSLLRCKGSLENLQPLKDCGLDSKALESLTADYAKYRVQKELVRKLGGDNKNGENKDGESTGQDDTSKAVEGLLNRFLKKDKE</sequence>
<protein>
    <submittedName>
        <fullName evidence="4">AsmA family protein</fullName>
    </submittedName>
</protein>
<feature type="region of interest" description="Disordered" evidence="1">
    <location>
        <begin position="127"/>
        <end position="172"/>
    </location>
</feature>
<organism evidence="4 5">
    <name type="scientific">Gilvimarinus algae</name>
    <dbReference type="NCBI Taxonomy" id="3058037"/>
    <lineage>
        <taxon>Bacteria</taxon>
        <taxon>Pseudomonadati</taxon>
        <taxon>Pseudomonadota</taxon>
        <taxon>Gammaproteobacteria</taxon>
        <taxon>Cellvibrionales</taxon>
        <taxon>Cellvibrionaceae</taxon>
        <taxon>Gilvimarinus</taxon>
    </lineage>
</organism>
<feature type="transmembrane region" description="Helical" evidence="2">
    <location>
        <begin position="7"/>
        <end position="26"/>
    </location>
</feature>
<evidence type="ECO:0000256" key="1">
    <source>
        <dbReference type="SAM" id="MobiDB-lite"/>
    </source>
</evidence>
<dbReference type="EMBL" id="JAULRT010000032">
    <property type="protein sequence ID" value="MDO3380974.1"/>
    <property type="molecule type" value="Genomic_DNA"/>
</dbReference>
<reference evidence="4" key="1">
    <citation type="submission" date="2023-07" db="EMBL/GenBank/DDBJ databases">
        <title>Gilvimarinus algae sp. nov., isolated from the surface of Kelp.</title>
        <authorList>
            <person name="Sun Y.Y."/>
            <person name="Gong Y."/>
            <person name="Du Z.J."/>
        </authorList>
    </citation>
    <scope>NUCLEOTIDE SEQUENCE</scope>
    <source>
        <strain evidence="4">SDUM040014</strain>
    </source>
</reference>
<evidence type="ECO:0000256" key="2">
    <source>
        <dbReference type="SAM" id="Phobius"/>
    </source>
</evidence>
<evidence type="ECO:0000313" key="4">
    <source>
        <dbReference type="EMBL" id="MDO3380974.1"/>
    </source>
</evidence>
<evidence type="ECO:0000313" key="5">
    <source>
        <dbReference type="Proteomes" id="UP001168380"/>
    </source>
</evidence>
<feature type="compositionally biased region" description="Basic and acidic residues" evidence="1">
    <location>
        <begin position="702"/>
        <end position="715"/>
    </location>
</feature>
<dbReference type="InterPro" id="IPR007844">
    <property type="entry name" value="AsmA"/>
</dbReference>
<evidence type="ECO:0000259" key="3">
    <source>
        <dbReference type="Pfam" id="PF05170"/>
    </source>
</evidence>
<feature type="domain" description="AsmA" evidence="3">
    <location>
        <begin position="2"/>
        <end position="200"/>
    </location>
</feature>
<keyword evidence="2" id="KW-1133">Transmembrane helix</keyword>
<dbReference type="RefSeq" id="WP_302711097.1">
    <property type="nucleotide sequence ID" value="NZ_JAULRT010000032.1"/>
</dbReference>
<dbReference type="PANTHER" id="PTHR30441">
    <property type="entry name" value="DUF748 DOMAIN-CONTAINING PROTEIN"/>
    <property type="match status" value="1"/>
</dbReference>
<accession>A0ABT8TA29</accession>